<organism evidence="2 3">
    <name type="scientific">Anaerostipes butyraticus</name>
    <dbReference type="NCBI Taxonomy" id="645466"/>
    <lineage>
        <taxon>Bacteria</taxon>
        <taxon>Bacillati</taxon>
        <taxon>Bacillota</taxon>
        <taxon>Clostridia</taxon>
        <taxon>Lachnospirales</taxon>
        <taxon>Lachnospiraceae</taxon>
        <taxon>Anaerostipes</taxon>
    </lineage>
</organism>
<dbReference type="RefSeq" id="WP_201309761.1">
    <property type="nucleotide sequence ID" value="NZ_BLYI01000006.1"/>
</dbReference>
<dbReference type="Proteomes" id="UP000613208">
    <property type="component" value="Unassembled WGS sequence"/>
</dbReference>
<dbReference type="Gene3D" id="2.60.120.10">
    <property type="entry name" value="Jelly Rolls"/>
    <property type="match status" value="1"/>
</dbReference>
<evidence type="ECO:0000259" key="1">
    <source>
        <dbReference type="Pfam" id="PF12973"/>
    </source>
</evidence>
<dbReference type="InterPro" id="IPR011051">
    <property type="entry name" value="RmlC_Cupin_sf"/>
</dbReference>
<dbReference type="SUPFAM" id="SSF51182">
    <property type="entry name" value="RmlC-like cupins"/>
    <property type="match status" value="1"/>
</dbReference>
<evidence type="ECO:0000313" key="2">
    <source>
        <dbReference type="EMBL" id="GFO84017.1"/>
    </source>
</evidence>
<dbReference type="EMBL" id="BLYI01000006">
    <property type="protein sequence ID" value="GFO84017.1"/>
    <property type="molecule type" value="Genomic_DNA"/>
</dbReference>
<keyword evidence="3" id="KW-1185">Reference proteome</keyword>
<dbReference type="InterPro" id="IPR025979">
    <property type="entry name" value="ChrR-like_cupin_dom"/>
</dbReference>
<dbReference type="AlphaFoldDB" id="A0A916Q478"/>
<dbReference type="Pfam" id="PF12973">
    <property type="entry name" value="Cupin_7"/>
    <property type="match status" value="1"/>
</dbReference>
<feature type="domain" description="ChrR-like cupin" evidence="1">
    <location>
        <begin position="3"/>
        <end position="104"/>
    </location>
</feature>
<name>A0A916Q478_9FIRM</name>
<accession>A0A916Q478</accession>
<gene>
    <name evidence="2" type="ORF">ANBU17_03640</name>
</gene>
<dbReference type="InterPro" id="IPR014710">
    <property type="entry name" value="RmlC-like_jellyroll"/>
</dbReference>
<evidence type="ECO:0000313" key="3">
    <source>
        <dbReference type="Proteomes" id="UP000613208"/>
    </source>
</evidence>
<proteinExistence type="predicted"/>
<protein>
    <recommendedName>
        <fullName evidence="1">ChrR-like cupin domain-containing protein</fullName>
    </recommendedName>
</protein>
<reference evidence="2" key="1">
    <citation type="submission" date="2020-06" db="EMBL/GenBank/DDBJ databases">
        <title>Characterization of fructooligosaccharide metabolism and fructooligosaccharide-degrading enzymes in human commensal butyrate producers.</title>
        <authorList>
            <person name="Tanno H."/>
            <person name="Fujii T."/>
            <person name="Hirano K."/>
            <person name="Maeno S."/>
            <person name="Tonozuka T."/>
            <person name="Sakamoto M."/>
            <person name="Ohkuma M."/>
            <person name="Tochio T."/>
            <person name="Endo A."/>
        </authorList>
    </citation>
    <scope>NUCLEOTIDE SEQUENCE</scope>
    <source>
        <strain evidence="2">JCM 17466</strain>
    </source>
</reference>
<sequence length="121" mass="14062">MKEQKVVDVKRMDWFCRPTSTTGKMFGQKRLVEDPDMGMSIVMNRYPAGFTTERHRHPAAHGFYVLSGQIRSNDEYYGPGTVIWYEEGCIAEHGANAYEDLICLQISNKHFSIEYMDREMN</sequence>
<comment type="caution">
    <text evidence="2">The sequence shown here is derived from an EMBL/GenBank/DDBJ whole genome shotgun (WGS) entry which is preliminary data.</text>
</comment>